<evidence type="ECO:0000313" key="5">
    <source>
        <dbReference type="Proteomes" id="UP000242415"/>
    </source>
</evidence>
<evidence type="ECO:0000256" key="2">
    <source>
        <dbReference type="SAM" id="MobiDB-lite"/>
    </source>
</evidence>
<dbReference type="EMBL" id="FNPH01000021">
    <property type="protein sequence ID" value="SDZ47016.1"/>
    <property type="molecule type" value="Genomic_DNA"/>
</dbReference>
<name>A0A1H3T9V4_9ACTN</name>
<dbReference type="InterPro" id="IPR038157">
    <property type="entry name" value="FeoA_core_dom"/>
</dbReference>
<dbReference type="GO" id="GO:0046914">
    <property type="term" value="F:transition metal ion binding"/>
    <property type="evidence" value="ECO:0007669"/>
    <property type="project" value="InterPro"/>
</dbReference>
<organism evidence="4 5">
    <name type="scientific">Micromonospora pattaloongensis</name>
    <dbReference type="NCBI Taxonomy" id="405436"/>
    <lineage>
        <taxon>Bacteria</taxon>
        <taxon>Bacillati</taxon>
        <taxon>Actinomycetota</taxon>
        <taxon>Actinomycetes</taxon>
        <taxon>Micromonosporales</taxon>
        <taxon>Micromonosporaceae</taxon>
        <taxon>Micromonospora</taxon>
    </lineage>
</organism>
<dbReference type="PANTHER" id="PTHR42954:SF2">
    <property type="entry name" value="FE(2+) TRANSPORT PROTEIN A"/>
    <property type="match status" value="1"/>
</dbReference>
<dbReference type="AlphaFoldDB" id="A0A1H3T9V4"/>
<dbReference type="PANTHER" id="PTHR42954">
    <property type="entry name" value="FE(2+) TRANSPORT PROTEIN A"/>
    <property type="match status" value="1"/>
</dbReference>
<evidence type="ECO:0000256" key="1">
    <source>
        <dbReference type="ARBA" id="ARBA00023004"/>
    </source>
</evidence>
<proteinExistence type="predicted"/>
<dbReference type="STRING" id="405436.SAMN05444365_1216"/>
<dbReference type="SUPFAM" id="SSF50037">
    <property type="entry name" value="C-terminal domain of transcriptional repressors"/>
    <property type="match status" value="1"/>
</dbReference>
<evidence type="ECO:0000259" key="3">
    <source>
        <dbReference type="SMART" id="SM00899"/>
    </source>
</evidence>
<sequence length="163" mass="17427">MRHDDLAGDGEAETDLTDARPTTAAASTTARYVFVVGRVTAPAGVRHTPWQVRRGLPYGELVLLRRPAAALTDLAVRAVEASTGSTGRLSDLPPGSRATIVGLADGTPPSTAHRLADLGFTAGTPVQVVRRAPLRDPVVYRVKDYDLCLRRAQAAHVLIRDVR</sequence>
<dbReference type="Pfam" id="PF04023">
    <property type="entry name" value="FeoA"/>
    <property type="match status" value="1"/>
</dbReference>
<dbReference type="Proteomes" id="UP000242415">
    <property type="component" value="Unassembled WGS sequence"/>
</dbReference>
<dbReference type="InterPro" id="IPR052713">
    <property type="entry name" value="FeoA"/>
</dbReference>
<feature type="domain" description="Ferrous iron transporter FeoA-like" evidence="3">
    <location>
        <begin position="87"/>
        <end position="161"/>
    </location>
</feature>
<feature type="region of interest" description="Disordered" evidence="2">
    <location>
        <begin position="1"/>
        <end position="23"/>
    </location>
</feature>
<gene>
    <name evidence="4" type="ORF">SAMN05444365_1216</name>
</gene>
<dbReference type="SMART" id="SM00899">
    <property type="entry name" value="FeoA"/>
    <property type="match status" value="1"/>
</dbReference>
<feature type="compositionally biased region" description="Acidic residues" evidence="2">
    <location>
        <begin position="7"/>
        <end position="16"/>
    </location>
</feature>
<protein>
    <submittedName>
        <fullName evidence="4">Fe2+ transport system protein FeoA</fullName>
    </submittedName>
</protein>
<keyword evidence="5" id="KW-1185">Reference proteome</keyword>
<accession>A0A1H3T9V4</accession>
<keyword evidence="1" id="KW-0408">Iron</keyword>
<evidence type="ECO:0000313" key="4">
    <source>
        <dbReference type="EMBL" id="SDZ47016.1"/>
    </source>
</evidence>
<dbReference type="InterPro" id="IPR007167">
    <property type="entry name" value="Fe-transptr_FeoA-like"/>
</dbReference>
<dbReference type="Gene3D" id="2.30.30.90">
    <property type="match status" value="1"/>
</dbReference>
<dbReference type="InterPro" id="IPR008988">
    <property type="entry name" value="Transcriptional_repressor_C"/>
</dbReference>
<reference evidence="5" key="1">
    <citation type="submission" date="2016-10" db="EMBL/GenBank/DDBJ databases">
        <authorList>
            <person name="Varghese N."/>
            <person name="Submissions S."/>
        </authorList>
    </citation>
    <scope>NUCLEOTIDE SEQUENCE [LARGE SCALE GENOMIC DNA]</scope>
    <source>
        <strain evidence="5">DSM 45245</strain>
    </source>
</reference>